<dbReference type="PANTHER" id="PTHR24320">
    <property type="entry name" value="RETINOL DEHYDROGENASE"/>
    <property type="match status" value="1"/>
</dbReference>
<sequence length="358" mass="41106">MMNVVQRLHEASRSPISPTHDPDAFPFLIPGDRRLAIVTGGNSGIGYYTSLHLYLHGYVVYVFGRSKSRGYKSITEMKEEAIRIRQSYSPSQSANRHLGELHFMYIDFTDLSLVFLAVEEFKRREKYLHVLVNNAGVMALPFQLTKNKFEIQMQTNYIAPFVLTTKLLPLLERVVEKESQKKSSTTVVCPRIIYLSSVGHNLAFRYFSPKTWFNLRPNILFTWLRYGMAKTAGIHFMKMLALRNPKILCVSVHPGFVMNTNLFSYWTRLPIIGILFWVIFQVFGWMFGVSNEQGALASVRCALDPDLTVEKDNGKYYATGGIESEPSTVANNMDYAARTWIWTVHELSKRKIYIPNDT</sequence>
<keyword evidence="3" id="KW-0560">Oxidoreductase</keyword>
<organism evidence="5 6">
    <name type="scientific">Scheffersomyces spartinae</name>
    <dbReference type="NCBI Taxonomy" id="45513"/>
    <lineage>
        <taxon>Eukaryota</taxon>
        <taxon>Fungi</taxon>
        <taxon>Dikarya</taxon>
        <taxon>Ascomycota</taxon>
        <taxon>Saccharomycotina</taxon>
        <taxon>Pichiomycetes</taxon>
        <taxon>Debaryomycetaceae</taxon>
        <taxon>Scheffersomyces</taxon>
    </lineage>
</organism>
<dbReference type="InterPro" id="IPR036291">
    <property type="entry name" value="NAD(P)-bd_dom_sf"/>
</dbReference>
<evidence type="ECO:0000256" key="3">
    <source>
        <dbReference type="ARBA" id="ARBA00023002"/>
    </source>
</evidence>
<dbReference type="AlphaFoldDB" id="A0A9P8AH04"/>
<keyword evidence="4" id="KW-1133">Transmembrane helix</keyword>
<evidence type="ECO:0000256" key="2">
    <source>
        <dbReference type="ARBA" id="ARBA00022857"/>
    </source>
</evidence>
<dbReference type="SUPFAM" id="SSF51735">
    <property type="entry name" value="NAD(P)-binding Rossmann-fold domains"/>
    <property type="match status" value="1"/>
</dbReference>
<protein>
    <submittedName>
        <fullName evidence="5">Uncharacterized protein</fullName>
    </submittedName>
</protein>
<dbReference type="PRINTS" id="PR00081">
    <property type="entry name" value="GDHRDH"/>
</dbReference>
<keyword evidence="4" id="KW-0472">Membrane</keyword>
<comment type="similarity">
    <text evidence="1">Belongs to the short-chain dehydrogenases/reductases (SDR) family.</text>
</comment>
<comment type="caution">
    <text evidence="5">The sequence shown here is derived from an EMBL/GenBank/DDBJ whole genome shotgun (WGS) entry which is preliminary data.</text>
</comment>
<evidence type="ECO:0000256" key="1">
    <source>
        <dbReference type="ARBA" id="ARBA00006484"/>
    </source>
</evidence>
<dbReference type="GO" id="GO:0016491">
    <property type="term" value="F:oxidoreductase activity"/>
    <property type="evidence" value="ECO:0007669"/>
    <property type="project" value="UniProtKB-KW"/>
</dbReference>
<evidence type="ECO:0000313" key="5">
    <source>
        <dbReference type="EMBL" id="KAG7192311.1"/>
    </source>
</evidence>
<dbReference type="PANTHER" id="PTHR24320:SF282">
    <property type="entry name" value="WW DOMAIN-CONTAINING OXIDOREDUCTASE"/>
    <property type="match status" value="1"/>
</dbReference>
<dbReference type="GeneID" id="66115404"/>
<evidence type="ECO:0000256" key="4">
    <source>
        <dbReference type="SAM" id="Phobius"/>
    </source>
</evidence>
<dbReference type="OrthoDB" id="191139at2759"/>
<proteinExistence type="inferred from homology"/>
<keyword evidence="2" id="KW-0521">NADP</keyword>
<evidence type="ECO:0000313" key="6">
    <source>
        <dbReference type="Proteomes" id="UP000790833"/>
    </source>
</evidence>
<dbReference type="Pfam" id="PF00106">
    <property type="entry name" value="adh_short"/>
    <property type="match status" value="1"/>
</dbReference>
<dbReference type="Gene3D" id="3.40.50.720">
    <property type="entry name" value="NAD(P)-binding Rossmann-like Domain"/>
    <property type="match status" value="1"/>
</dbReference>
<dbReference type="RefSeq" id="XP_043047861.1">
    <property type="nucleotide sequence ID" value="XM_043192806.1"/>
</dbReference>
<keyword evidence="4" id="KW-0812">Transmembrane</keyword>
<accession>A0A9P8AH04</accession>
<reference evidence="5" key="1">
    <citation type="submission" date="2021-03" db="EMBL/GenBank/DDBJ databases">
        <authorList>
            <person name="Palmer J.M."/>
        </authorList>
    </citation>
    <scope>NUCLEOTIDE SEQUENCE</scope>
    <source>
        <strain evidence="5">ARV_011</strain>
    </source>
</reference>
<feature type="transmembrane region" description="Helical" evidence="4">
    <location>
        <begin position="271"/>
        <end position="290"/>
    </location>
</feature>
<dbReference type="EMBL" id="JAHMUF010000019">
    <property type="protein sequence ID" value="KAG7192311.1"/>
    <property type="molecule type" value="Genomic_DNA"/>
</dbReference>
<dbReference type="Proteomes" id="UP000790833">
    <property type="component" value="Unassembled WGS sequence"/>
</dbReference>
<keyword evidence="6" id="KW-1185">Reference proteome</keyword>
<gene>
    <name evidence="5" type="ORF">KQ657_002030</name>
</gene>
<name>A0A9P8AH04_9ASCO</name>
<dbReference type="InterPro" id="IPR002347">
    <property type="entry name" value="SDR_fam"/>
</dbReference>